<evidence type="ECO:0000313" key="2">
    <source>
        <dbReference type="Proteomes" id="UP001138961"/>
    </source>
</evidence>
<evidence type="ECO:0008006" key="3">
    <source>
        <dbReference type="Google" id="ProtNLM"/>
    </source>
</evidence>
<accession>A0ABS8BTR5</accession>
<name>A0ABS8BTR5_9RHOB</name>
<gene>
    <name evidence="1" type="ORF">LGQ03_07545</name>
</gene>
<evidence type="ECO:0000313" key="1">
    <source>
        <dbReference type="EMBL" id="MCB5199091.1"/>
    </source>
</evidence>
<reference evidence="1" key="1">
    <citation type="submission" date="2021-10" db="EMBL/GenBank/DDBJ databases">
        <title>Loktanella gaetbuli sp. nov., isolated from a tidal flat.</title>
        <authorList>
            <person name="Park S."/>
            <person name="Yoon J.-H."/>
        </authorList>
    </citation>
    <scope>NUCLEOTIDE SEQUENCE</scope>
    <source>
        <strain evidence="1">TSTF-M6</strain>
    </source>
</reference>
<keyword evidence="2" id="KW-1185">Reference proteome</keyword>
<protein>
    <recommendedName>
        <fullName evidence="3">LPS-assembly lipoprotein</fullName>
    </recommendedName>
</protein>
<dbReference type="Proteomes" id="UP001138961">
    <property type="component" value="Unassembled WGS sequence"/>
</dbReference>
<comment type="caution">
    <text evidence="1">The sequence shown here is derived from an EMBL/GenBank/DDBJ whole genome shotgun (WGS) entry which is preliminary data.</text>
</comment>
<dbReference type="EMBL" id="JAJATZ010000003">
    <property type="protein sequence ID" value="MCB5199091.1"/>
    <property type="molecule type" value="Genomic_DNA"/>
</dbReference>
<organism evidence="1 2">
    <name type="scientific">Loktanella gaetbuli</name>
    <dbReference type="NCBI Taxonomy" id="2881335"/>
    <lineage>
        <taxon>Bacteria</taxon>
        <taxon>Pseudomonadati</taxon>
        <taxon>Pseudomonadota</taxon>
        <taxon>Alphaproteobacteria</taxon>
        <taxon>Rhodobacterales</taxon>
        <taxon>Roseobacteraceae</taxon>
        <taxon>Loktanella</taxon>
    </lineage>
</organism>
<sequence>MSSEGITRRAALLAVLALGACGFKPVLAPGGTGDALRGQVVIEAPRTIAGFAVRSRLVDRLGDGAEPYRLSVSLDRAQEAAALSTGGDILRYNVVGAAGWALTDAAGTRLGGGQVDAFTSYAATGSTVATQTAATDANGRLMILLADRIVADIYLLDLAR</sequence>
<dbReference type="Gene3D" id="3.30.160.150">
    <property type="entry name" value="Lipoprotein like domain"/>
    <property type="match status" value="1"/>
</dbReference>
<proteinExistence type="predicted"/>
<dbReference type="RefSeq" id="WP_226747913.1">
    <property type="nucleotide sequence ID" value="NZ_JAJATZ010000003.1"/>
</dbReference>